<dbReference type="EMBL" id="PZQS01000006">
    <property type="protein sequence ID" value="PVD28462.1"/>
    <property type="molecule type" value="Genomic_DNA"/>
</dbReference>
<evidence type="ECO:0000313" key="2">
    <source>
        <dbReference type="Proteomes" id="UP000245119"/>
    </source>
</evidence>
<evidence type="ECO:0000313" key="1">
    <source>
        <dbReference type="EMBL" id="PVD28462.1"/>
    </source>
</evidence>
<comment type="caution">
    <text evidence="1">The sequence shown here is derived from an EMBL/GenBank/DDBJ whole genome shotgun (WGS) entry which is preliminary data.</text>
</comment>
<accession>A0A2T7P4W0</accession>
<name>A0A2T7P4W0_POMCA</name>
<dbReference type="Proteomes" id="UP000245119">
    <property type="component" value="Linkage Group LG6"/>
</dbReference>
<gene>
    <name evidence="1" type="ORF">C0Q70_11050</name>
</gene>
<protein>
    <submittedName>
        <fullName evidence="1">Uncharacterized protein</fullName>
    </submittedName>
</protein>
<proteinExistence type="predicted"/>
<organism evidence="1 2">
    <name type="scientific">Pomacea canaliculata</name>
    <name type="common">Golden apple snail</name>
    <dbReference type="NCBI Taxonomy" id="400727"/>
    <lineage>
        <taxon>Eukaryota</taxon>
        <taxon>Metazoa</taxon>
        <taxon>Spiralia</taxon>
        <taxon>Lophotrochozoa</taxon>
        <taxon>Mollusca</taxon>
        <taxon>Gastropoda</taxon>
        <taxon>Caenogastropoda</taxon>
        <taxon>Architaenioglossa</taxon>
        <taxon>Ampullarioidea</taxon>
        <taxon>Ampullariidae</taxon>
        <taxon>Pomacea</taxon>
    </lineage>
</organism>
<keyword evidence="2" id="KW-1185">Reference proteome</keyword>
<dbReference type="AlphaFoldDB" id="A0A2T7P4W0"/>
<reference evidence="1 2" key="1">
    <citation type="submission" date="2018-04" db="EMBL/GenBank/DDBJ databases">
        <title>The genome of golden apple snail Pomacea canaliculata provides insight into stress tolerance and invasive adaptation.</title>
        <authorList>
            <person name="Liu C."/>
            <person name="Liu B."/>
            <person name="Ren Y."/>
            <person name="Zhang Y."/>
            <person name="Wang H."/>
            <person name="Li S."/>
            <person name="Jiang F."/>
            <person name="Yin L."/>
            <person name="Zhang G."/>
            <person name="Qian W."/>
            <person name="Fan W."/>
        </authorList>
    </citation>
    <scope>NUCLEOTIDE SEQUENCE [LARGE SCALE GENOMIC DNA]</scope>
    <source>
        <strain evidence="1">SZHN2017</strain>
        <tissue evidence="1">Muscle</tissue>
    </source>
</reference>
<sequence length="61" mass="6361">MNNADTKSRGILVGRDSALSTPLVSSSARPGSYSVGNITNLVLLAAKTAPRTKTYRCQGHG</sequence>